<sequence length="294" mass="30124">MRSSVVTAVALAGAATASVECARGLHIIVARGSNEAAGTGITGSLADRIAKRIPGTTIAALDYPATITDPTYFESVADGGDEMRDVVQEYVDACPGAKVAVMGYSQGAQVTADAFCGDVTTSGFGDEDGLPYKLVDDPVVAIVLFGDPSHVANATYNRGTANSDGLFPRRDQDECEKLGARLVSYCDEGDEYCDLSGPRDYDVHGEYVDKYGDEIVDFVVDRFQSVAKGMDASTTVATPTPTPTPTSGGGSGNGDEATGTGESGTKETGDGGDSAAAAVLPSLGFVALLGMAML</sequence>
<accession>A0A9P7ZLT9</accession>
<dbReference type="PANTHER" id="PTHR33630">
    <property type="entry name" value="CUTINASE RV1984C-RELATED-RELATED"/>
    <property type="match status" value="1"/>
</dbReference>
<keyword evidence="1" id="KW-0378">Hydrolase</keyword>
<proteinExistence type="predicted"/>
<feature type="region of interest" description="Disordered" evidence="3">
    <location>
        <begin position="232"/>
        <end position="273"/>
    </location>
</feature>
<dbReference type="Pfam" id="PF01083">
    <property type="entry name" value="Cutinase"/>
    <property type="match status" value="1"/>
</dbReference>
<dbReference type="AlphaFoldDB" id="A0A9P7ZLT9"/>
<protein>
    <submittedName>
        <fullName evidence="4">Acetyl xylanesterase</fullName>
    </submittedName>
</protein>
<gene>
    <name evidence="4" type="ORF">F5Z01DRAFT_707404</name>
</gene>
<evidence type="ECO:0000256" key="3">
    <source>
        <dbReference type="SAM" id="MobiDB-lite"/>
    </source>
</evidence>
<reference evidence="4" key="1">
    <citation type="journal article" date="2021" name="IMA Fungus">
        <title>Genomic characterization of three marine fungi, including Emericellopsis atlantica sp. nov. with signatures of a generalist lifestyle and marine biomass degradation.</title>
        <authorList>
            <person name="Hagestad O.C."/>
            <person name="Hou L."/>
            <person name="Andersen J.H."/>
            <person name="Hansen E.H."/>
            <person name="Altermark B."/>
            <person name="Li C."/>
            <person name="Kuhnert E."/>
            <person name="Cox R.J."/>
            <person name="Crous P.W."/>
            <person name="Spatafora J.W."/>
            <person name="Lail K."/>
            <person name="Amirebrahimi M."/>
            <person name="Lipzen A."/>
            <person name="Pangilinan J."/>
            <person name="Andreopoulos W."/>
            <person name="Hayes R.D."/>
            <person name="Ng V."/>
            <person name="Grigoriev I.V."/>
            <person name="Jackson S.A."/>
            <person name="Sutton T.D.S."/>
            <person name="Dobson A.D.W."/>
            <person name="Rama T."/>
        </authorList>
    </citation>
    <scope>NUCLEOTIDE SEQUENCE</scope>
    <source>
        <strain evidence="4">TS7</strain>
    </source>
</reference>
<comment type="caution">
    <text evidence="4">The sequence shown here is derived from an EMBL/GenBank/DDBJ whole genome shotgun (WGS) entry which is preliminary data.</text>
</comment>
<evidence type="ECO:0000256" key="1">
    <source>
        <dbReference type="ARBA" id="ARBA00022801"/>
    </source>
</evidence>
<evidence type="ECO:0000256" key="2">
    <source>
        <dbReference type="ARBA" id="ARBA00023157"/>
    </source>
</evidence>
<dbReference type="GO" id="GO:0052689">
    <property type="term" value="F:carboxylic ester hydrolase activity"/>
    <property type="evidence" value="ECO:0007669"/>
    <property type="project" value="UniProtKB-ARBA"/>
</dbReference>
<evidence type="ECO:0000313" key="5">
    <source>
        <dbReference type="Proteomes" id="UP000887229"/>
    </source>
</evidence>
<dbReference type="SUPFAM" id="SSF53474">
    <property type="entry name" value="alpha/beta-Hydrolases"/>
    <property type="match status" value="1"/>
</dbReference>
<keyword evidence="5" id="KW-1185">Reference proteome</keyword>
<dbReference type="EMBL" id="MU251254">
    <property type="protein sequence ID" value="KAG9254479.1"/>
    <property type="molecule type" value="Genomic_DNA"/>
</dbReference>
<dbReference type="SMART" id="SM01110">
    <property type="entry name" value="Cutinase"/>
    <property type="match status" value="1"/>
</dbReference>
<dbReference type="OrthoDB" id="2586582at2759"/>
<evidence type="ECO:0000313" key="4">
    <source>
        <dbReference type="EMBL" id="KAG9254479.1"/>
    </source>
</evidence>
<dbReference type="GeneID" id="70297352"/>
<dbReference type="InterPro" id="IPR000675">
    <property type="entry name" value="Cutinase/axe"/>
</dbReference>
<dbReference type="Proteomes" id="UP000887229">
    <property type="component" value="Unassembled WGS sequence"/>
</dbReference>
<organism evidence="4 5">
    <name type="scientific">Emericellopsis atlantica</name>
    <dbReference type="NCBI Taxonomy" id="2614577"/>
    <lineage>
        <taxon>Eukaryota</taxon>
        <taxon>Fungi</taxon>
        <taxon>Dikarya</taxon>
        <taxon>Ascomycota</taxon>
        <taxon>Pezizomycotina</taxon>
        <taxon>Sordariomycetes</taxon>
        <taxon>Hypocreomycetidae</taxon>
        <taxon>Hypocreales</taxon>
        <taxon>Bionectriaceae</taxon>
        <taxon>Emericellopsis</taxon>
    </lineage>
</organism>
<dbReference type="RefSeq" id="XP_046118403.1">
    <property type="nucleotide sequence ID" value="XM_046266449.1"/>
</dbReference>
<dbReference type="PANTHER" id="PTHR33630:SF9">
    <property type="entry name" value="CUTINASE 4"/>
    <property type="match status" value="1"/>
</dbReference>
<name>A0A9P7ZLT9_9HYPO</name>
<dbReference type="Gene3D" id="3.40.50.1820">
    <property type="entry name" value="alpha/beta hydrolase"/>
    <property type="match status" value="1"/>
</dbReference>
<keyword evidence="2" id="KW-1015">Disulfide bond</keyword>
<dbReference type="InterPro" id="IPR029058">
    <property type="entry name" value="AB_hydrolase_fold"/>
</dbReference>